<protein>
    <submittedName>
        <fullName evidence="1">DUF4291 domain-containing protein</fullName>
    </submittedName>
</protein>
<dbReference type="EMBL" id="JADEXQ010000160">
    <property type="protein sequence ID" value="MBE9033184.1"/>
    <property type="molecule type" value="Genomic_DNA"/>
</dbReference>
<dbReference type="Pfam" id="PF14124">
    <property type="entry name" value="DUF4291"/>
    <property type="match status" value="1"/>
</dbReference>
<proteinExistence type="predicted"/>
<gene>
    <name evidence="1" type="ORF">IQ266_25950</name>
</gene>
<dbReference type="PANTHER" id="PTHR38567:SF1">
    <property type="entry name" value="DUF4291 DOMAIN-CONTAINING PROTEIN"/>
    <property type="match status" value="1"/>
</dbReference>
<dbReference type="AlphaFoldDB" id="A0A928Z5V0"/>
<name>A0A928Z5V0_9CYAN</name>
<dbReference type="RefSeq" id="WP_264327994.1">
    <property type="nucleotide sequence ID" value="NZ_JADEXQ010000160.1"/>
</dbReference>
<evidence type="ECO:0000313" key="1">
    <source>
        <dbReference type="EMBL" id="MBE9033184.1"/>
    </source>
</evidence>
<organism evidence="1 2">
    <name type="scientific">Romeriopsis navalis LEGE 11480</name>
    <dbReference type="NCBI Taxonomy" id="2777977"/>
    <lineage>
        <taxon>Bacteria</taxon>
        <taxon>Bacillati</taxon>
        <taxon>Cyanobacteriota</taxon>
        <taxon>Cyanophyceae</taxon>
        <taxon>Leptolyngbyales</taxon>
        <taxon>Leptolyngbyaceae</taxon>
        <taxon>Romeriopsis</taxon>
        <taxon>Romeriopsis navalis</taxon>
    </lineage>
</organism>
<sequence length="213" mass="24626">MNLITEPYLQQKARWPQTGRVILAQYDAASIVVYQAYRHAIGDFAAEYGYFGGEFKLSRMTWIKPNFLWMMYRSGWGAKPGQEVVLAVRLKRSAFEQILAQAVHSSYVPEIYGEPAAWKQAVENSDVRLQWDPDHTPSGDKCERRAIQLGLRGEAIAKYSREWILEIENISEFVAEQRQHVMARDYESLVLPRESVYEVRDAEVVKRLQLSPL</sequence>
<dbReference type="Proteomes" id="UP000625316">
    <property type="component" value="Unassembled WGS sequence"/>
</dbReference>
<dbReference type="PANTHER" id="PTHR38567">
    <property type="entry name" value="DUF4291 DOMAIN-CONTAINING PROTEIN"/>
    <property type="match status" value="1"/>
</dbReference>
<accession>A0A928Z5V0</accession>
<dbReference type="InterPro" id="IPR025633">
    <property type="entry name" value="DUF4291"/>
</dbReference>
<reference evidence="1" key="1">
    <citation type="submission" date="2020-10" db="EMBL/GenBank/DDBJ databases">
        <authorList>
            <person name="Castelo-Branco R."/>
            <person name="Eusebio N."/>
            <person name="Adriana R."/>
            <person name="Vieira A."/>
            <person name="Brugerolle De Fraissinette N."/>
            <person name="Rezende De Castro R."/>
            <person name="Schneider M.P."/>
            <person name="Vasconcelos V."/>
            <person name="Leao P.N."/>
        </authorList>
    </citation>
    <scope>NUCLEOTIDE SEQUENCE</scope>
    <source>
        <strain evidence="1">LEGE 11480</strain>
    </source>
</reference>
<evidence type="ECO:0000313" key="2">
    <source>
        <dbReference type="Proteomes" id="UP000625316"/>
    </source>
</evidence>
<comment type="caution">
    <text evidence="1">The sequence shown here is derived from an EMBL/GenBank/DDBJ whole genome shotgun (WGS) entry which is preliminary data.</text>
</comment>
<keyword evidence="2" id="KW-1185">Reference proteome</keyword>